<evidence type="ECO:0000256" key="2">
    <source>
        <dbReference type="SAM" id="Phobius"/>
    </source>
</evidence>
<keyword evidence="2" id="KW-0472">Membrane</keyword>
<reference evidence="4" key="1">
    <citation type="submission" date="2023-03" db="UniProtKB">
        <authorList>
            <consortium name="WormBaseParasite"/>
        </authorList>
    </citation>
    <scope>IDENTIFICATION</scope>
</reference>
<dbReference type="WBParaSite" id="ALUE_0000407501-mRNA-1">
    <property type="protein sequence ID" value="ALUE_0000407501-mRNA-1"/>
    <property type="gene ID" value="ALUE_0000407501"/>
</dbReference>
<keyword evidence="2" id="KW-0812">Transmembrane</keyword>
<dbReference type="AlphaFoldDB" id="A0A9J2P2L6"/>
<feature type="compositionally biased region" description="Polar residues" evidence="1">
    <location>
        <begin position="7"/>
        <end position="20"/>
    </location>
</feature>
<sequence length="117" mass="13160">MLKSALIRSNQGNPNVRQTNRSVPLKAHFHDLPQSSSTESTTHHSLEQMQLVDSIENCPVKVQVYNVESTELDASEKCEGVIPEDYEQPPLLVKIVVCFIAFVVMVICLGMLFIKFE</sequence>
<accession>A0A9J2P2L6</accession>
<feature type="transmembrane region" description="Helical" evidence="2">
    <location>
        <begin position="91"/>
        <end position="114"/>
    </location>
</feature>
<dbReference type="Proteomes" id="UP000036681">
    <property type="component" value="Unplaced"/>
</dbReference>
<evidence type="ECO:0000313" key="4">
    <source>
        <dbReference type="WBParaSite" id="ALUE_0000407501-mRNA-1"/>
    </source>
</evidence>
<name>A0A9J2P2L6_ASCLU</name>
<keyword evidence="2" id="KW-1133">Transmembrane helix</keyword>
<evidence type="ECO:0000256" key="1">
    <source>
        <dbReference type="SAM" id="MobiDB-lite"/>
    </source>
</evidence>
<protein>
    <submittedName>
        <fullName evidence="4">LEM domain-containing protein</fullName>
    </submittedName>
</protein>
<evidence type="ECO:0000313" key="3">
    <source>
        <dbReference type="Proteomes" id="UP000036681"/>
    </source>
</evidence>
<proteinExistence type="predicted"/>
<organism evidence="3 4">
    <name type="scientific">Ascaris lumbricoides</name>
    <name type="common">Giant roundworm</name>
    <dbReference type="NCBI Taxonomy" id="6252"/>
    <lineage>
        <taxon>Eukaryota</taxon>
        <taxon>Metazoa</taxon>
        <taxon>Ecdysozoa</taxon>
        <taxon>Nematoda</taxon>
        <taxon>Chromadorea</taxon>
        <taxon>Rhabditida</taxon>
        <taxon>Spirurina</taxon>
        <taxon>Ascaridomorpha</taxon>
        <taxon>Ascaridoidea</taxon>
        <taxon>Ascarididae</taxon>
        <taxon>Ascaris</taxon>
    </lineage>
</organism>
<keyword evidence="3" id="KW-1185">Reference proteome</keyword>
<feature type="region of interest" description="Disordered" evidence="1">
    <location>
        <begin position="1"/>
        <end position="20"/>
    </location>
</feature>